<sequence>MRVLDDLLGMLRPRKPTPPRANVPPTDTDATASGRSHDNDGELPQFKVNPFINAFMRLSGEWPLVGPPPLSEAQYRRLFATAPAFADYFPVIDYLDEEEAYLFDDGINVARFWQVNPRYMCARSDESLARFNAALTAALNALPSDSEFPYVAQIYVQNEAAAVIADDLQAAMVENGVADDPYSQAILEVNRRHAALIGHPKGIFPDSRITGADKGWRVNNQSIYLCIYRSCPDKFWKKNKRSAAAQSKYDLTAFEAAIKNAGIILNPLKPHELVSWLAPHFAAPQITADAMAEARQMANFDLGQMIFRRQPSYYKSDDPRERGIWRFGEQWLRYLTIAAVERPPRDGAITLGEQHTRGTEAQIDASLFEQLPPGTMMSYTIIPQSDTRMKGEINAVLYEAQQSASREAKFAEKQANAALDAMLHYNQRIFYTQFGVFLRADSLEGLLDASEQAISRIKASNCIEVIDPAYDLISQDSFVRALPTVYNFAHDRNNALRARKTFTSHIASLLPFYGNRSGSRHPCYIMYSRSGEPFYLNPFHRDDRERVSHEVFFGPTGSGKSATIVYMAMQSMAVNNPRQFIFDYGNSFGLMADYMERHGKKVKRFVLQPNSKDVVAPFFETAKALAEADEAERINAIGQWAAQTDDAREAAARLSLAKAGEGRDGAAIADVPPAQAGQDEESCHRSRQGGGTSRGYRRSFVGIL</sequence>
<dbReference type="InterPro" id="IPR025955">
    <property type="entry name" value="TraC/Conjuga_ATPase"/>
</dbReference>
<name>G9ZG91_9GAMM</name>
<dbReference type="STRING" id="797473.HMPREF9080_01795"/>
<accession>G9ZG91</accession>
<dbReference type="HOGENOM" id="CLU_015628_0_0_6"/>
<organism evidence="2 3">
    <name type="scientific">Cardiobacterium valvarum F0432</name>
    <dbReference type="NCBI Taxonomy" id="797473"/>
    <lineage>
        <taxon>Bacteria</taxon>
        <taxon>Pseudomonadati</taxon>
        <taxon>Pseudomonadota</taxon>
        <taxon>Gammaproteobacteria</taxon>
        <taxon>Cardiobacteriales</taxon>
        <taxon>Cardiobacteriaceae</taxon>
        <taxon>Cardiobacterium</taxon>
    </lineage>
</organism>
<comment type="caution">
    <text evidence="2">The sequence shown here is derived from an EMBL/GenBank/DDBJ whole genome shotgun (WGS) entry which is preliminary data.</text>
</comment>
<evidence type="ECO:0000313" key="2">
    <source>
        <dbReference type="EMBL" id="EHM53331.1"/>
    </source>
</evidence>
<dbReference type="RefSeq" id="WP_006985795.1">
    <property type="nucleotide sequence ID" value="NZ_JH417935.1"/>
</dbReference>
<dbReference type="InterPro" id="IPR027417">
    <property type="entry name" value="P-loop_NTPase"/>
</dbReference>
<evidence type="ECO:0008006" key="4">
    <source>
        <dbReference type="Google" id="ProtNLM"/>
    </source>
</evidence>
<reference evidence="2 3" key="1">
    <citation type="submission" date="2011-08" db="EMBL/GenBank/DDBJ databases">
        <authorList>
            <person name="Weinstock G."/>
            <person name="Sodergren E."/>
            <person name="Clifton S."/>
            <person name="Fulton L."/>
            <person name="Fulton B."/>
            <person name="Courtney L."/>
            <person name="Fronick C."/>
            <person name="Harrison M."/>
            <person name="Strong C."/>
            <person name="Farmer C."/>
            <person name="Delahaunty K."/>
            <person name="Markovic C."/>
            <person name="Hall O."/>
            <person name="Minx P."/>
            <person name="Tomlinson C."/>
            <person name="Mitreva M."/>
            <person name="Hou S."/>
            <person name="Chen J."/>
            <person name="Wollam A."/>
            <person name="Pepin K.H."/>
            <person name="Johnson M."/>
            <person name="Bhonagiri V."/>
            <person name="Zhang X."/>
            <person name="Suruliraj S."/>
            <person name="Warren W."/>
            <person name="Chinwalla A."/>
            <person name="Mardis E.R."/>
            <person name="Wilson R.K."/>
        </authorList>
    </citation>
    <scope>NUCLEOTIDE SEQUENCE [LARGE SCALE GENOMIC DNA]</scope>
    <source>
        <strain evidence="2 3">F0432</strain>
    </source>
</reference>
<feature type="region of interest" description="Disordered" evidence="1">
    <location>
        <begin position="664"/>
        <end position="704"/>
    </location>
</feature>
<dbReference type="EMBL" id="AGCM01000104">
    <property type="protein sequence ID" value="EHM53331.1"/>
    <property type="molecule type" value="Genomic_DNA"/>
</dbReference>
<evidence type="ECO:0000256" key="1">
    <source>
        <dbReference type="SAM" id="MobiDB-lite"/>
    </source>
</evidence>
<proteinExistence type="predicted"/>
<evidence type="ECO:0000313" key="3">
    <source>
        <dbReference type="Proteomes" id="UP000004750"/>
    </source>
</evidence>
<protein>
    <recommendedName>
        <fullName evidence="4">Type IV secretion/conjugal transfer ATPase, VirB4 family</fullName>
    </recommendedName>
</protein>
<dbReference type="Proteomes" id="UP000004750">
    <property type="component" value="Unassembled WGS sequence"/>
</dbReference>
<dbReference type="PATRIC" id="fig|797473.3.peg.1455"/>
<dbReference type="Gene3D" id="3.40.50.300">
    <property type="entry name" value="P-loop containing nucleotide triphosphate hydrolases"/>
    <property type="match status" value="1"/>
</dbReference>
<gene>
    <name evidence="2" type="ORF">HMPREF9080_01795</name>
</gene>
<dbReference type="Pfam" id="PF11130">
    <property type="entry name" value="TraC_F_IV"/>
    <property type="match status" value="1"/>
</dbReference>
<feature type="region of interest" description="Disordered" evidence="1">
    <location>
        <begin position="11"/>
        <end position="44"/>
    </location>
</feature>
<dbReference type="SUPFAM" id="SSF52540">
    <property type="entry name" value="P-loop containing nucleoside triphosphate hydrolases"/>
    <property type="match status" value="1"/>
</dbReference>
<dbReference type="AlphaFoldDB" id="G9ZG91"/>